<proteinExistence type="predicted"/>
<evidence type="ECO:0000256" key="1">
    <source>
        <dbReference type="SAM" id="MobiDB-lite"/>
    </source>
</evidence>
<gene>
    <name evidence="3" type="ORF">GCM10009768_17610</name>
</gene>
<dbReference type="EMBL" id="BAAAOB010000001">
    <property type="protein sequence ID" value="GAA1789043.1"/>
    <property type="molecule type" value="Genomic_DNA"/>
</dbReference>
<feature type="region of interest" description="Disordered" evidence="1">
    <location>
        <begin position="234"/>
        <end position="279"/>
    </location>
</feature>
<comment type="caution">
    <text evidence="3">The sequence shown here is derived from an EMBL/GenBank/DDBJ whole genome shotgun (WGS) entry which is preliminary data.</text>
</comment>
<keyword evidence="2" id="KW-0472">Membrane</keyword>
<evidence type="ECO:0000313" key="4">
    <source>
        <dbReference type="Proteomes" id="UP001500851"/>
    </source>
</evidence>
<keyword evidence="2" id="KW-1133">Transmembrane helix</keyword>
<keyword evidence="4" id="KW-1185">Reference proteome</keyword>
<sequence>MKEDRVRFFGAITALVLAGVMLILGIGQRTFLAGPAEIEYQAKSSGEEHYAVIPASAFDEVTGQPSVVLEGKNAFAAIGATRDVEAWAAEYRHLEIGVDTKQKRLNAATVAAEAPKAADGGDSQAEAAKTPELLDPRGSDLWLAEYGTGVSNAGASPSAAERAGTLRVPVALKSDQSILIATNGADPLPQKIALAWAQDRSTPLAGPFLVAGGVLALIGALLYLLAVDHDRRGLGPRRGRRGPLQGIRNFFSRGGKRRAAPSTTTEAPKAADAGSGTAQRTAVRRLRRAAIPIGLAGLLALSGCSASYWPQFGGDAAPSETTTSPSPSKSAPVPVNDDQIKRIIGSVADAATQGDDSLDAKQLEARFTGDALQQRTANYKIRAKVKDYEVVPPRITNRQESYKLVQSTEDWPRVVLATVASEPGVKKASTPSPSATKSDAAQQQEESPTLALMLVQDNPHVNFQVSRVVALRGGQKMPDAAPAEEGTARVSDDLSTLALTPAAAVADYAKVLQGGDKVAEASAFNLQDDVLVTKSGAAWVAQAQAKAKKDGNESVKYSVTVTPSDSELISLSTGVGGALVSATLREERIEDSAGGRAKPTATASVTALSGLEGRQDKLVRVVTHQILFFIPSKTSGGQVQRLGVTSELVEARK</sequence>
<evidence type="ECO:0008006" key="5">
    <source>
        <dbReference type="Google" id="ProtNLM"/>
    </source>
</evidence>
<feature type="transmembrane region" description="Helical" evidence="2">
    <location>
        <begin position="7"/>
        <end position="27"/>
    </location>
</feature>
<keyword evidence="2" id="KW-0812">Transmembrane</keyword>
<feature type="compositionally biased region" description="Low complexity" evidence="1">
    <location>
        <begin position="316"/>
        <end position="334"/>
    </location>
</feature>
<evidence type="ECO:0000313" key="3">
    <source>
        <dbReference type="EMBL" id="GAA1789043.1"/>
    </source>
</evidence>
<dbReference type="Proteomes" id="UP001500851">
    <property type="component" value="Unassembled WGS sequence"/>
</dbReference>
<feature type="compositionally biased region" description="Polar residues" evidence="1">
    <location>
        <begin position="429"/>
        <end position="446"/>
    </location>
</feature>
<feature type="transmembrane region" description="Helical" evidence="2">
    <location>
        <begin position="208"/>
        <end position="227"/>
    </location>
</feature>
<feature type="transmembrane region" description="Helical" evidence="2">
    <location>
        <begin position="289"/>
        <end position="309"/>
    </location>
</feature>
<feature type="region of interest" description="Disordered" evidence="1">
    <location>
        <begin position="422"/>
        <end position="446"/>
    </location>
</feature>
<accession>A0ABN2LHX8</accession>
<name>A0ABN2LHX8_9MICO</name>
<protein>
    <recommendedName>
        <fullName evidence="5">Glycosyl transferase</fullName>
    </recommendedName>
</protein>
<evidence type="ECO:0000256" key="2">
    <source>
        <dbReference type="SAM" id="Phobius"/>
    </source>
</evidence>
<organism evidence="3 4">
    <name type="scientific">Leucobacter iarius</name>
    <dbReference type="NCBI Taxonomy" id="333963"/>
    <lineage>
        <taxon>Bacteria</taxon>
        <taxon>Bacillati</taxon>
        <taxon>Actinomycetota</taxon>
        <taxon>Actinomycetes</taxon>
        <taxon>Micrococcales</taxon>
        <taxon>Microbacteriaceae</taxon>
        <taxon>Leucobacter</taxon>
    </lineage>
</organism>
<feature type="region of interest" description="Disordered" evidence="1">
    <location>
        <begin position="315"/>
        <end position="336"/>
    </location>
</feature>
<reference evidence="3 4" key="1">
    <citation type="journal article" date="2019" name="Int. J. Syst. Evol. Microbiol.">
        <title>The Global Catalogue of Microorganisms (GCM) 10K type strain sequencing project: providing services to taxonomists for standard genome sequencing and annotation.</title>
        <authorList>
            <consortium name="The Broad Institute Genomics Platform"/>
            <consortium name="The Broad Institute Genome Sequencing Center for Infectious Disease"/>
            <person name="Wu L."/>
            <person name="Ma J."/>
        </authorList>
    </citation>
    <scope>NUCLEOTIDE SEQUENCE [LARGE SCALE GENOMIC DNA]</scope>
    <source>
        <strain evidence="3 4">JCM 14736</strain>
    </source>
</reference>